<evidence type="ECO:0000256" key="2">
    <source>
        <dbReference type="ARBA" id="ARBA00006555"/>
    </source>
</evidence>
<comment type="subcellular location">
    <subcellularLocation>
        <location evidence="1">Cell inner membrane</location>
        <topology evidence="1">Single-pass membrane protein</topology>
        <orientation evidence="1">Periplasmic side</orientation>
    </subcellularLocation>
</comment>
<dbReference type="PANTHER" id="PTHR33446:SF2">
    <property type="entry name" value="PROTEIN TONB"/>
    <property type="match status" value="1"/>
</dbReference>
<comment type="caution">
    <text evidence="13">The sequence shown here is derived from an EMBL/GenBank/DDBJ whole genome shotgun (WGS) entry which is preliminary data.</text>
</comment>
<dbReference type="PROSITE" id="PS52015">
    <property type="entry name" value="TONB_CTD"/>
    <property type="match status" value="1"/>
</dbReference>
<feature type="compositionally biased region" description="Basic and acidic residues" evidence="10">
    <location>
        <begin position="111"/>
        <end position="125"/>
    </location>
</feature>
<evidence type="ECO:0000313" key="14">
    <source>
        <dbReference type="Proteomes" id="UP001222030"/>
    </source>
</evidence>
<evidence type="ECO:0000256" key="4">
    <source>
        <dbReference type="ARBA" id="ARBA00022475"/>
    </source>
</evidence>
<evidence type="ECO:0000256" key="7">
    <source>
        <dbReference type="ARBA" id="ARBA00022927"/>
    </source>
</evidence>
<evidence type="ECO:0000256" key="9">
    <source>
        <dbReference type="ARBA" id="ARBA00023136"/>
    </source>
</evidence>
<evidence type="ECO:0000256" key="5">
    <source>
        <dbReference type="ARBA" id="ARBA00022519"/>
    </source>
</evidence>
<dbReference type="InterPro" id="IPR006260">
    <property type="entry name" value="TonB/TolA_C"/>
</dbReference>
<gene>
    <name evidence="13" type="ORF">PQU96_04425</name>
</gene>
<accession>A0ABT5IP17</accession>
<dbReference type="EMBL" id="JAQQLE010000002">
    <property type="protein sequence ID" value="MDC7713389.1"/>
    <property type="molecule type" value="Genomic_DNA"/>
</dbReference>
<feature type="region of interest" description="Disordered" evidence="10">
    <location>
        <begin position="88"/>
        <end position="190"/>
    </location>
</feature>
<proteinExistence type="inferred from homology"/>
<keyword evidence="5" id="KW-0997">Cell inner membrane</keyword>
<dbReference type="PANTHER" id="PTHR33446">
    <property type="entry name" value="PROTEIN TONB-RELATED"/>
    <property type="match status" value="1"/>
</dbReference>
<feature type="compositionally biased region" description="Low complexity" evidence="10">
    <location>
        <begin position="126"/>
        <end position="147"/>
    </location>
</feature>
<evidence type="ECO:0000256" key="6">
    <source>
        <dbReference type="ARBA" id="ARBA00022692"/>
    </source>
</evidence>
<keyword evidence="3" id="KW-0813">Transport</keyword>
<evidence type="ECO:0000256" key="1">
    <source>
        <dbReference type="ARBA" id="ARBA00004383"/>
    </source>
</evidence>
<keyword evidence="4" id="KW-1003">Cell membrane</keyword>
<evidence type="ECO:0000256" key="11">
    <source>
        <dbReference type="SAM" id="Phobius"/>
    </source>
</evidence>
<dbReference type="Proteomes" id="UP001222030">
    <property type="component" value="Unassembled WGS sequence"/>
</dbReference>
<sequence>MPPRTSTIGYGAWGLSLLLHLALLLPLWWLYAPAPVYTPPPLAVELWAGGAPSAPTPAPKVRAAPPAAPVAQAATPLLADADIKLKASRPLPQPKAPPPPVAAEKPQPKPKPAEKVPEKVPEKMQPKAAAKAVPAPAKASVPTTKPASKASVKPAPGADNDLLAELDLPPGPGNAKQSQRGGQGGVAGGSSNGVADAKALYAQTLSNRVRPYVVIPDGLKGNPEVVLQIEILPSLEVRQIRLLRSSGNPQYDEAVQAAVREMRRFPPLPKGAAFADYRRVTMSFRPKE</sequence>
<feature type="domain" description="TonB C-terminal" evidence="12">
    <location>
        <begin position="197"/>
        <end position="288"/>
    </location>
</feature>
<dbReference type="Gene3D" id="3.30.1150.10">
    <property type="match status" value="1"/>
</dbReference>
<keyword evidence="6 11" id="KW-0812">Transmembrane</keyword>
<dbReference type="RefSeq" id="WP_272771037.1">
    <property type="nucleotide sequence ID" value="NZ_JAQQLE010000002.1"/>
</dbReference>
<evidence type="ECO:0000256" key="10">
    <source>
        <dbReference type="SAM" id="MobiDB-lite"/>
    </source>
</evidence>
<dbReference type="InterPro" id="IPR037682">
    <property type="entry name" value="TonB_C"/>
</dbReference>
<reference evidence="13 14" key="1">
    <citation type="submission" date="2023-01" db="EMBL/GenBank/DDBJ databases">
        <title>Novel species of the genus Vogesella isolated from rivers.</title>
        <authorList>
            <person name="Lu H."/>
        </authorList>
    </citation>
    <scope>NUCLEOTIDE SEQUENCE [LARGE SCALE GENOMIC DNA]</scope>
    <source>
        <strain evidence="13 14">LYT5W</strain>
    </source>
</reference>
<evidence type="ECO:0000256" key="3">
    <source>
        <dbReference type="ARBA" id="ARBA00022448"/>
    </source>
</evidence>
<feature type="compositionally biased region" description="Gly residues" evidence="10">
    <location>
        <begin position="181"/>
        <end position="190"/>
    </location>
</feature>
<dbReference type="SUPFAM" id="SSF74653">
    <property type="entry name" value="TolA/TonB C-terminal domain"/>
    <property type="match status" value="1"/>
</dbReference>
<feature type="transmembrane region" description="Helical" evidence="11">
    <location>
        <begin position="12"/>
        <end position="31"/>
    </location>
</feature>
<feature type="compositionally biased region" description="Pro residues" evidence="10">
    <location>
        <begin position="91"/>
        <end position="101"/>
    </location>
</feature>
<keyword evidence="14" id="KW-1185">Reference proteome</keyword>
<keyword evidence="9 11" id="KW-0472">Membrane</keyword>
<comment type="similarity">
    <text evidence="2">Belongs to the TonB family.</text>
</comment>
<dbReference type="InterPro" id="IPR051045">
    <property type="entry name" value="TonB-dependent_transducer"/>
</dbReference>
<protein>
    <submittedName>
        <fullName evidence="13">Energy transducer TonB</fullName>
    </submittedName>
</protein>
<dbReference type="Pfam" id="PF13103">
    <property type="entry name" value="TonB_2"/>
    <property type="match status" value="1"/>
</dbReference>
<evidence type="ECO:0000313" key="13">
    <source>
        <dbReference type="EMBL" id="MDC7713389.1"/>
    </source>
</evidence>
<evidence type="ECO:0000256" key="8">
    <source>
        <dbReference type="ARBA" id="ARBA00022989"/>
    </source>
</evidence>
<keyword evidence="8 11" id="KW-1133">Transmembrane helix</keyword>
<organism evidence="13 14">
    <name type="scientific">Vogesella margarita</name>
    <dbReference type="NCBI Taxonomy" id="2984199"/>
    <lineage>
        <taxon>Bacteria</taxon>
        <taxon>Pseudomonadati</taxon>
        <taxon>Pseudomonadota</taxon>
        <taxon>Betaproteobacteria</taxon>
        <taxon>Neisseriales</taxon>
        <taxon>Chromobacteriaceae</taxon>
        <taxon>Vogesella</taxon>
    </lineage>
</organism>
<name>A0ABT5IP17_9NEIS</name>
<keyword evidence="7" id="KW-0653">Protein transport</keyword>
<evidence type="ECO:0000259" key="12">
    <source>
        <dbReference type="PROSITE" id="PS52015"/>
    </source>
</evidence>
<dbReference type="NCBIfam" id="TIGR01352">
    <property type="entry name" value="tonB_Cterm"/>
    <property type="match status" value="1"/>
</dbReference>